<evidence type="ECO:0000313" key="2">
    <source>
        <dbReference type="Proteomes" id="UP000248198"/>
    </source>
</evidence>
<keyword evidence="2" id="KW-1185">Reference proteome</keyword>
<organism evidence="1 2">
    <name type="scientific">Pedobacter nutrimenti</name>
    <dbReference type="NCBI Taxonomy" id="1241337"/>
    <lineage>
        <taxon>Bacteria</taxon>
        <taxon>Pseudomonadati</taxon>
        <taxon>Bacteroidota</taxon>
        <taxon>Sphingobacteriia</taxon>
        <taxon>Sphingobacteriales</taxon>
        <taxon>Sphingobacteriaceae</taxon>
        <taxon>Pedobacter</taxon>
    </lineage>
</organism>
<reference evidence="1 2" key="1">
    <citation type="submission" date="2018-06" db="EMBL/GenBank/DDBJ databases">
        <title>Genomic Encyclopedia of Archaeal and Bacterial Type Strains, Phase II (KMG-II): from individual species to whole genera.</title>
        <authorList>
            <person name="Goeker M."/>
        </authorList>
    </citation>
    <scope>NUCLEOTIDE SEQUENCE [LARGE SCALE GENOMIC DNA]</scope>
    <source>
        <strain evidence="1 2">DSM 27372</strain>
    </source>
</reference>
<dbReference type="EMBL" id="QKLU01000007">
    <property type="protein sequence ID" value="PYF71393.1"/>
    <property type="molecule type" value="Genomic_DNA"/>
</dbReference>
<evidence type="ECO:0000313" key="1">
    <source>
        <dbReference type="EMBL" id="PYF71393.1"/>
    </source>
</evidence>
<name>A0A318U9E5_9SPHI</name>
<protein>
    <submittedName>
        <fullName evidence="1">Uncharacterized protein</fullName>
    </submittedName>
</protein>
<accession>A0A318U9E5</accession>
<sequence length="42" mass="4620">MQGYFSIGFIRTPNKVLLSEKICVEGIKCALGSDMETKKAGR</sequence>
<gene>
    <name evidence="1" type="ORF">B0O44_1078</name>
</gene>
<proteinExistence type="predicted"/>
<dbReference type="Proteomes" id="UP000248198">
    <property type="component" value="Unassembled WGS sequence"/>
</dbReference>
<dbReference type="AlphaFoldDB" id="A0A318U9E5"/>
<comment type="caution">
    <text evidence="1">The sequence shown here is derived from an EMBL/GenBank/DDBJ whole genome shotgun (WGS) entry which is preliminary data.</text>
</comment>